<feature type="transmembrane region" description="Helical" evidence="1">
    <location>
        <begin position="180"/>
        <end position="202"/>
    </location>
</feature>
<dbReference type="PANTHER" id="PTHR22911">
    <property type="entry name" value="ACYL-MALONYL CONDENSING ENZYME-RELATED"/>
    <property type="match status" value="1"/>
</dbReference>
<feature type="transmembrane region" description="Helical" evidence="1">
    <location>
        <begin position="208"/>
        <end position="229"/>
    </location>
</feature>
<dbReference type="InterPro" id="IPR037185">
    <property type="entry name" value="EmrE-like"/>
</dbReference>
<evidence type="ECO:0000259" key="2">
    <source>
        <dbReference type="Pfam" id="PF00892"/>
    </source>
</evidence>
<dbReference type="InterPro" id="IPR000620">
    <property type="entry name" value="EamA_dom"/>
</dbReference>
<name>A0AA92C5K4_RHIRH</name>
<feature type="domain" description="EamA" evidence="2">
    <location>
        <begin position="149"/>
        <end position="279"/>
    </location>
</feature>
<feature type="transmembrane region" description="Helical" evidence="1">
    <location>
        <begin position="126"/>
        <end position="144"/>
    </location>
</feature>
<feature type="transmembrane region" description="Helical" evidence="1">
    <location>
        <begin position="236"/>
        <end position="256"/>
    </location>
</feature>
<organism evidence="3 4">
    <name type="scientific">Rhizobium rhizogenes</name>
    <name type="common">Agrobacterium rhizogenes</name>
    <dbReference type="NCBI Taxonomy" id="359"/>
    <lineage>
        <taxon>Bacteria</taxon>
        <taxon>Pseudomonadati</taxon>
        <taxon>Pseudomonadota</taxon>
        <taxon>Alphaproteobacteria</taxon>
        <taxon>Hyphomicrobiales</taxon>
        <taxon>Rhizobiaceae</taxon>
        <taxon>Rhizobium/Agrobacterium group</taxon>
        <taxon>Rhizobium</taxon>
    </lineage>
</organism>
<feature type="transmembrane region" description="Helical" evidence="1">
    <location>
        <begin position="36"/>
        <end position="53"/>
    </location>
</feature>
<dbReference type="SUPFAM" id="SSF103481">
    <property type="entry name" value="Multidrug resistance efflux transporter EmrE"/>
    <property type="match status" value="2"/>
</dbReference>
<feature type="transmembrane region" description="Helical" evidence="1">
    <location>
        <begin position="262"/>
        <end position="280"/>
    </location>
</feature>
<reference evidence="3 4" key="1">
    <citation type="submission" date="2018-04" db="EMBL/GenBank/DDBJ databases">
        <authorList>
            <person name="Hagen T."/>
        </authorList>
    </citation>
    <scope>NUCLEOTIDE SEQUENCE [LARGE SCALE GENOMIC DNA]</scope>
    <source>
        <strain evidence="3 4">TPD7009</strain>
    </source>
</reference>
<sequence>MPDSRLKGILLAFAAFAAYAFSDASVKLIDGQLPPVESGFFGAFFGLLALPFIRKRNDAWTDIVRTTNRSLWLLRFFATGASTIGSVVAFTHLAMAEAFALIFLLPSFVTIMSVIFLKEQVGIKRWSAVIIGFAGVLIILRPGFRELSIGHLGAIIGGMGGAISIVIFRAIGPREKNISLYGAGLLGCLAVCGVLMIPSFTLPNAEQWLMLAGYGLLAALANVLIMYAAQYAPAAVIGPTQYSQMLWAILFGYLIFGDRIDGWMLVGIALIVGSGLLTLMREKQRNVPLPNSVAASDQNVTAVMLPDEKTEAGR</sequence>
<dbReference type="PANTHER" id="PTHR22911:SF135">
    <property type="entry name" value="BLR4310 PROTEIN"/>
    <property type="match status" value="1"/>
</dbReference>
<dbReference type="RefSeq" id="WP_111850694.1">
    <property type="nucleotide sequence ID" value="NZ_QDFR01000001.1"/>
</dbReference>
<keyword evidence="1" id="KW-1133">Transmembrane helix</keyword>
<protein>
    <submittedName>
        <fullName evidence="3">EamA/RhaT family transporter</fullName>
    </submittedName>
</protein>
<feature type="transmembrane region" description="Helical" evidence="1">
    <location>
        <begin position="73"/>
        <end position="92"/>
    </location>
</feature>
<accession>A0AA92C5K4</accession>
<keyword evidence="1" id="KW-0472">Membrane</keyword>
<keyword evidence="1" id="KW-0812">Transmembrane</keyword>
<dbReference type="Proteomes" id="UP000244335">
    <property type="component" value="Unassembled WGS sequence"/>
</dbReference>
<dbReference type="GO" id="GO:0016020">
    <property type="term" value="C:membrane"/>
    <property type="evidence" value="ECO:0007669"/>
    <property type="project" value="InterPro"/>
</dbReference>
<evidence type="ECO:0000313" key="4">
    <source>
        <dbReference type="Proteomes" id="UP000244335"/>
    </source>
</evidence>
<feature type="transmembrane region" description="Helical" evidence="1">
    <location>
        <begin position="150"/>
        <end position="168"/>
    </location>
</feature>
<proteinExistence type="predicted"/>
<dbReference type="AlphaFoldDB" id="A0AA92C5K4"/>
<dbReference type="EMBL" id="QDFR01000001">
    <property type="protein sequence ID" value="PVE56502.1"/>
    <property type="molecule type" value="Genomic_DNA"/>
</dbReference>
<comment type="caution">
    <text evidence="3">The sequence shown here is derived from an EMBL/GenBank/DDBJ whole genome shotgun (WGS) entry which is preliminary data.</text>
</comment>
<gene>
    <name evidence="3" type="ORF">DC430_01545</name>
</gene>
<dbReference type="Gene3D" id="1.10.3730.20">
    <property type="match status" value="1"/>
</dbReference>
<dbReference type="Pfam" id="PF00892">
    <property type="entry name" value="EamA"/>
    <property type="match status" value="2"/>
</dbReference>
<evidence type="ECO:0000256" key="1">
    <source>
        <dbReference type="SAM" id="Phobius"/>
    </source>
</evidence>
<feature type="domain" description="EamA" evidence="2">
    <location>
        <begin position="7"/>
        <end position="140"/>
    </location>
</feature>
<evidence type="ECO:0000313" key="3">
    <source>
        <dbReference type="EMBL" id="PVE56502.1"/>
    </source>
</evidence>
<feature type="transmembrane region" description="Helical" evidence="1">
    <location>
        <begin position="98"/>
        <end position="117"/>
    </location>
</feature>